<dbReference type="Gene3D" id="2.170.150.30">
    <property type="entry name" value="RIG-I-like receptor, C-terminal regulatory domain"/>
    <property type="match status" value="1"/>
</dbReference>
<evidence type="ECO:0000256" key="8">
    <source>
        <dbReference type="ARBA" id="ARBA00022801"/>
    </source>
</evidence>
<evidence type="ECO:0000256" key="11">
    <source>
        <dbReference type="ARBA" id="ARBA00022840"/>
    </source>
</evidence>
<gene>
    <name evidence="19" type="ORF">PBY51_007576</name>
</gene>
<dbReference type="Pfam" id="PF11648">
    <property type="entry name" value="RIG-I_C-RD"/>
    <property type="match status" value="1"/>
</dbReference>
<dbReference type="GO" id="GO:0008270">
    <property type="term" value="F:zinc ion binding"/>
    <property type="evidence" value="ECO:0007669"/>
    <property type="project" value="TreeGrafter"/>
</dbReference>
<dbReference type="InterPro" id="IPR006935">
    <property type="entry name" value="Helicase/UvrB_N"/>
</dbReference>
<evidence type="ECO:0000256" key="5">
    <source>
        <dbReference type="ARBA" id="ARBA00022588"/>
    </source>
</evidence>
<evidence type="ECO:0000256" key="3">
    <source>
        <dbReference type="ARBA" id="ARBA00012552"/>
    </source>
</evidence>
<dbReference type="PROSITE" id="PS51194">
    <property type="entry name" value="HELICASE_CTER"/>
    <property type="match status" value="1"/>
</dbReference>
<dbReference type="GO" id="GO:0039536">
    <property type="term" value="P:negative regulation of RIG-I signaling pathway"/>
    <property type="evidence" value="ECO:0007669"/>
    <property type="project" value="TreeGrafter"/>
</dbReference>
<dbReference type="PROSITE" id="PS51789">
    <property type="entry name" value="RLR_CTR"/>
    <property type="match status" value="1"/>
</dbReference>
<dbReference type="GO" id="GO:0140374">
    <property type="term" value="P:antiviral innate immune response"/>
    <property type="evidence" value="ECO:0007669"/>
    <property type="project" value="TreeGrafter"/>
</dbReference>
<dbReference type="EC" id="3.6.4.13" evidence="3"/>
<dbReference type="GO" id="GO:0005524">
    <property type="term" value="F:ATP binding"/>
    <property type="evidence" value="ECO:0007669"/>
    <property type="project" value="UniProtKB-KW"/>
</dbReference>
<dbReference type="InterPro" id="IPR021673">
    <property type="entry name" value="RLR_CTR"/>
</dbReference>
<keyword evidence="10" id="KW-0862">Zinc</keyword>
<proteinExistence type="inferred from homology"/>
<dbReference type="GO" id="GO:0003724">
    <property type="term" value="F:RNA helicase activity"/>
    <property type="evidence" value="ECO:0007669"/>
    <property type="project" value="UniProtKB-EC"/>
</dbReference>
<evidence type="ECO:0000256" key="14">
    <source>
        <dbReference type="ARBA" id="ARBA00023118"/>
    </source>
</evidence>
<evidence type="ECO:0000256" key="7">
    <source>
        <dbReference type="ARBA" id="ARBA00022741"/>
    </source>
</evidence>
<evidence type="ECO:0000259" key="18">
    <source>
        <dbReference type="PROSITE" id="PS51789"/>
    </source>
</evidence>
<evidence type="ECO:0000256" key="9">
    <source>
        <dbReference type="ARBA" id="ARBA00022806"/>
    </source>
</evidence>
<keyword evidence="20" id="KW-1185">Reference proteome</keyword>
<evidence type="ECO:0000259" key="17">
    <source>
        <dbReference type="PROSITE" id="PS51194"/>
    </source>
</evidence>
<dbReference type="AlphaFoldDB" id="A0AAN7X6N9"/>
<reference evidence="19 20" key="2">
    <citation type="journal article" date="2023" name="Mol. Biol. Evol.">
        <title>Genomics of Secondarily Temperate Adaptation in the Only Non-Antarctic Icefish.</title>
        <authorList>
            <person name="Rivera-Colon A.G."/>
            <person name="Rayamajhi N."/>
            <person name="Minhas B.F."/>
            <person name="Madrigal G."/>
            <person name="Bilyk K.T."/>
            <person name="Yoon V."/>
            <person name="Hune M."/>
            <person name="Gregory S."/>
            <person name="Cheng C.H.C."/>
            <person name="Catchen J.M."/>
        </authorList>
    </citation>
    <scope>NUCLEOTIDE SEQUENCE [LARGE SCALE GENOMIC DNA]</scope>
    <source>
        <strain evidence="19">JMC-PN-2008</strain>
    </source>
</reference>
<dbReference type="Pfam" id="PF04851">
    <property type="entry name" value="ResIII"/>
    <property type="match status" value="1"/>
</dbReference>
<dbReference type="EMBL" id="JAUZQC010000017">
    <property type="protein sequence ID" value="KAK5855947.1"/>
    <property type="molecule type" value="Genomic_DNA"/>
</dbReference>
<comment type="similarity">
    <text evidence="2">Belongs to the helicase family. RLR subfamily.</text>
</comment>
<dbReference type="InterPro" id="IPR038557">
    <property type="entry name" value="RLR_C_sf"/>
</dbReference>
<evidence type="ECO:0000256" key="4">
    <source>
        <dbReference type="ARBA" id="ARBA00022490"/>
    </source>
</evidence>
<evidence type="ECO:0000256" key="13">
    <source>
        <dbReference type="ARBA" id="ARBA00022884"/>
    </source>
</evidence>
<dbReference type="Gene3D" id="3.40.50.300">
    <property type="entry name" value="P-loop containing nucleotide triphosphate hydrolases"/>
    <property type="match status" value="2"/>
</dbReference>
<dbReference type="GO" id="GO:0016787">
    <property type="term" value="F:hydrolase activity"/>
    <property type="evidence" value="ECO:0007669"/>
    <property type="project" value="UniProtKB-KW"/>
</dbReference>
<dbReference type="Pfam" id="PF18119">
    <property type="entry name" value="RIG-I_C"/>
    <property type="match status" value="1"/>
</dbReference>
<dbReference type="Proteomes" id="UP001346869">
    <property type="component" value="Unassembled WGS sequence"/>
</dbReference>
<keyword evidence="4" id="KW-0963">Cytoplasm</keyword>
<evidence type="ECO:0000256" key="10">
    <source>
        <dbReference type="ARBA" id="ARBA00022833"/>
    </source>
</evidence>
<feature type="domain" description="Helicase C-terminal" evidence="17">
    <location>
        <begin position="353"/>
        <end position="527"/>
    </location>
</feature>
<dbReference type="SUPFAM" id="SSF52540">
    <property type="entry name" value="P-loop containing nucleoside triphosphate hydrolases"/>
    <property type="match status" value="1"/>
</dbReference>
<evidence type="ECO:0000256" key="6">
    <source>
        <dbReference type="ARBA" id="ARBA00022723"/>
    </source>
</evidence>
<dbReference type="GO" id="GO:0003725">
    <property type="term" value="F:double-stranded RNA binding"/>
    <property type="evidence" value="ECO:0007669"/>
    <property type="project" value="TreeGrafter"/>
</dbReference>
<dbReference type="InterPro" id="IPR051363">
    <property type="entry name" value="RLR_Helicase"/>
</dbReference>
<dbReference type="PROSITE" id="PS51192">
    <property type="entry name" value="HELICASE_ATP_BIND_1"/>
    <property type="match status" value="1"/>
</dbReference>
<keyword evidence="12" id="KW-0391">Immunity</keyword>
<keyword evidence="14" id="KW-0051">Antiviral defense</keyword>
<keyword evidence="11" id="KW-0067">ATP-binding</keyword>
<reference evidence="19 20" key="1">
    <citation type="journal article" date="2023" name="Genes (Basel)">
        <title>Chromosome-Level Genome Assembly and Circadian Gene Repertoire of the Patagonia Blennie Eleginops maclovinus-The Closest Ancestral Proxy of Antarctic Cryonotothenioids.</title>
        <authorList>
            <person name="Cheng C.C."/>
            <person name="Rivera-Colon A.G."/>
            <person name="Minhas B.F."/>
            <person name="Wilson L."/>
            <person name="Rayamajhi N."/>
            <person name="Vargas-Chacoff L."/>
            <person name="Catchen J.M."/>
        </authorList>
    </citation>
    <scope>NUCLEOTIDE SEQUENCE [LARGE SCALE GENOMIC DNA]</scope>
    <source>
        <strain evidence="19">JMC-PN-2008</strain>
    </source>
</reference>
<dbReference type="GO" id="GO:0003677">
    <property type="term" value="F:DNA binding"/>
    <property type="evidence" value="ECO:0007669"/>
    <property type="project" value="InterPro"/>
</dbReference>
<dbReference type="PANTHER" id="PTHR14074">
    <property type="entry name" value="HELICASE WITH DEATH DOMAIN-RELATED"/>
    <property type="match status" value="1"/>
</dbReference>
<dbReference type="InterPro" id="IPR001650">
    <property type="entry name" value="Helicase_C-like"/>
</dbReference>
<sequence length="680" mass="77136">MAALELHAYQKEVAERAFHKENIIIWLPTGGGKTRAAVYVAKRHLETTPKAKVVVLVNTVPLVDQHYKNEFKPHLGHDYTVLPVSGETAEKDFFGIVVQEKDVVICTAQILYNALINKEEGKHVELSDITLLIIDECHHTHKEAVYNKVMTCYLEKKLKGEKPLPQILGLTASPGTGGAKDFEKAVEHVLQICANLDSAIVSTKNYLSELKEKVPKPIKKFAIVDERPEDPFGDHLKSMMQMIHEYMILPPNFRLRQLGTQEYESDVVELEKIGVKNENRLLAQCALHLRRYNDALLINDTLRMIDAYRSLEEFYSKFTREIDGTDVFLVGLFQENKVTLKILAEDSCYANPKMDKLKSTLLEQFGPSENSKGILFSQTRKSTHCLNDWILNDKNFKEAGIKPAILTGAGNGITYMTLNEQSETIRNFRLGAVNLLISTSVAEEGLDIPECNLVVRYGLLTNEIAQQQARGRARAKDSLYSVVAKKGGREERREHTNEYLEELTSKAIAKVQEMSPQEFYKKIAALQKEAATSRKVAEKRKMEKRSRYTAASVNLVCRSCFTSVAPASDLRLLEGVHYVNVNPDFEKNYKVGGQVVLEKTFEDWEPGRKISCRKCDKDWGFEMKYKGDALLPNLSIKNLALDTPEEGRLTLKKWKDIPFTVEDFSLVEYCNENCPDMLDD</sequence>
<keyword evidence="13" id="KW-0694">RNA-binding</keyword>
<dbReference type="GO" id="GO:0002753">
    <property type="term" value="P:cytoplasmic pattern recognition receptor signaling pathway"/>
    <property type="evidence" value="ECO:0007669"/>
    <property type="project" value="TreeGrafter"/>
</dbReference>
<name>A0AAN7X6N9_ELEMC</name>
<comment type="caution">
    <text evidence="19">The sequence shown here is derived from an EMBL/GenBank/DDBJ whole genome shotgun (WGS) entry which is preliminary data.</text>
</comment>
<evidence type="ECO:0000313" key="20">
    <source>
        <dbReference type="Proteomes" id="UP001346869"/>
    </source>
</evidence>
<evidence type="ECO:0000256" key="2">
    <source>
        <dbReference type="ARBA" id="ARBA00006866"/>
    </source>
</evidence>
<dbReference type="Gene3D" id="1.20.1320.30">
    <property type="match status" value="1"/>
</dbReference>
<dbReference type="InterPro" id="IPR027417">
    <property type="entry name" value="P-loop_NTPase"/>
</dbReference>
<keyword evidence="9" id="KW-0347">Helicase</keyword>
<protein>
    <recommendedName>
        <fullName evidence="3">RNA helicase</fullName>
        <ecNumber evidence="3">3.6.4.13</ecNumber>
    </recommendedName>
</protein>
<dbReference type="GO" id="GO:0003727">
    <property type="term" value="F:single-stranded RNA binding"/>
    <property type="evidence" value="ECO:0007669"/>
    <property type="project" value="TreeGrafter"/>
</dbReference>
<feature type="domain" description="RLR CTR" evidence="18">
    <location>
        <begin position="543"/>
        <end position="671"/>
    </location>
</feature>
<comment type="catalytic activity">
    <reaction evidence="15">
        <text>ATP + H2O = ADP + phosphate + H(+)</text>
        <dbReference type="Rhea" id="RHEA:13065"/>
        <dbReference type="ChEBI" id="CHEBI:15377"/>
        <dbReference type="ChEBI" id="CHEBI:15378"/>
        <dbReference type="ChEBI" id="CHEBI:30616"/>
        <dbReference type="ChEBI" id="CHEBI:43474"/>
        <dbReference type="ChEBI" id="CHEBI:456216"/>
        <dbReference type="EC" id="3.6.4.13"/>
    </reaction>
    <physiologicalReaction direction="left-to-right" evidence="15">
        <dbReference type="Rhea" id="RHEA:13066"/>
    </physiologicalReaction>
</comment>
<evidence type="ECO:0000256" key="15">
    <source>
        <dbReference type="ARBA" id="ARBA00049390"/>
    </source>
</evidence>
<dbReference type="SMART" id="SM00490">
    <property type="entry name" value="HELICc"/>
    <property type="match status" value="1"/>
</dbReference>
<keyword evidence="5" id="KW-0399">Innate immunity</keyword>
<organism evidence="19 20">
    <name type="scientific">Eleginops maclovinus</name>
    <name type="common">Patagonian blennie</name>
    <name type="synonym">Eleginus maclovinus</name>
    <dbReference type="NCBI Taxonomy" id="56733"/>
    <lineage>
        <taxon>Eukaryota</taxon>
        <taxon>Metazoa</taxon>
        <taxon>Chordata</taxon>
        <taxon>Craniata</taxon>
        <taxon>Vertebrata</taxon>
        <taxon>Euteleostomi</taxon>
        <taxon>Actinopterygii</taxon>
        <taxon>Neopterygii</taxon>
        <taxon>Teleostei</taxon>
        <taxon>Neoteleostei</taxon>
        <taxon>Acanthomorphata</taxon>
        <taxon>Eupercaria</taxon>
        <taxon>Perciformes</taxon>
        <taxon>Notothenioidei</taxon>
        <taxon>Eleginopidae</taxon>
        <taxon>Eleginops</taxon>
    </lineage>
</organism>
<dbReference type="PANTHER" id="PTHR14074:SF7">
    <property type="entry name" value="ATP-DEPENDENT RNA HELICASE DHX58"/>
    <property type="match status" value="1"/>
</dbReference>
<keyword evidence="8" id="KW-0378">Hydrolase</keyword>
<dbReference type="GO" id="GO:0005737">
    <property type="term" value="C:cytoplasm"/>
    <property type="evidence" value="ECO:0007669"/>
    <property type="project" value="UniProtKB-SubCell"/>
</dbReference>
<accession>A0AAN7X6N9</accession>
<dbReference type="InterPro" id="IPR014001">
    <property type="entry name" value="Helicase_ATP-bd"/>
</dbReference>
<evidence type="ECO:0000259" key="16">
    <source>
        <dbReference type="PROSITE" id="PS51192"/>
    </source>
</evidence>
<keyword evidence="7" id="KW-0547">Nucleotide-binding</keyword>
<evidence type="ECO:0000256" key="12">
    <source>
        <dbReference type="ARBA" id="ARBA00022859"/>
    </source>
</evidence>
<dbReference type="InterPro" id="IPR041204">
    <property type="entry name" value="RIG-I-like_C"/>
</dbReference>
<evidence type="ECO:0000313" key="19">
    <source>
        <dbReference type="EMBL" id="KAK5855947.1"/>
    </source>
</evidence>
<evidence type="ECO:0000256" key="1">
    <source>
        <dbReference type="ARBA" id="ARBA00004496"/>
    </source>
</evidence>
<keyword evidence="6" id="KW-0479">Metal-binding</keyword>
<comment type="subcellular location">
    <subcellularLocation>
        <location evidence="1">Cytoplasm</location>
    </subcellularLocation>
</comment>
<feature type="domain" description="Helicase ATP-binding" evidence="16">
    <location>
        <begin position="14"/>
        <end position="192"/>
    </location>
</feature>
<dbReference type="SMART" id="SM00487">
    <property type="entry name" value="DEXDc"/>
    <property type="match status" value="1"/>
</dbReference>
<dbReference type="CDD" id="cd12090">
    <property type="entry name" value="MDA5_ID"/>
    <property type="match status" value="1"/>
</dbReference>
<dbReference type="Pfam" id="PF00271">
    <property type="entry name" value="Helicase_C"/>
    <property type="match status" value="1"/>
</dbReference>